<comment type="caution">
    <text evidence="2">The sequence shown here is derived from an EMBL/GenBank/DDBJ whole genome shotgun (WGS) entry which is preliminary data.</text>
</comment>
<reference evidence="2" key="2">
    <citation type="journal article" date="2022" name="Hortic Res">
        <title>The genome of Dioscorea zingiberensis sheds light on the biosynthesis, origin and evolution of the medicinally important diosgenin saponins.</title>
        <authorList>
            <person name="Li Y."/>
            <person name="Tan C."/>
            <person name="Li Z."/>
            <person name="Guo J."/>
            <person name="Li S."/>
            <person name="Chen X."/>
            <person name="Wang C."/>
            <person name="Dai X."/>
            <person name="Yang H."/>
            <person name="Song W."/>
            <person name="Hou L."/>
            <person name="Xu J."/>
            <person name="Tong Z."/>
            <person name="Xu A."/>
            <person name="Yuan X."/>
            <person name="Wang W."/>
            <person name="Yang Q."/>
            <person name="Chen L."/>
            <person name="Sun Z."/>
            <person name="Wang K."/>
            <person name="Pan B."/>
            <person name="Chen J."/>
            <person name="Bao Y."/>
            <person name="Liu F."/>
            <person name="Qi X."/>
            <person name="Gang D.R."/>
            <person name="Wen J."/>
            <person name="Li J."/>
        </authorList>
    </citation>
    <scope>NUCLEOTIDE SEQUENCE</scope>
    <source>
        <strain evidence="2">Dzin_1.0</strain>
    </source>
</reference>
<feature type="compositionally biased region" description="Low complexity" evidence="1">
    <location>
        <begin position="1"/>
        <end position="23"/>
    </location>
</feature>
<evidence type="ECO:0000313" key="2">
    <source>
        <dbReference type="EMBL" id="KAJ0981764.1"/>
    </source>
</evidence>
<organism evidence="2 3">
    <name type="scientific">Dioscorea zingiberensis</name>
    <dbReference type="NCBI Taxonomy" id="325984"/>
    <lineage>
        <taxon>Eukaryota</taxon>
        <taxon>Viridiplantae</taxon>
        <taxon>Streptophyta</taxon>
        <taxon>Embryophyta</taxon>
        <taxon>Tracheophyta</taxon>
        <taxon>Spermatophyta</taxon>
        <taxon>Magnoliopsida</taxon>
        <taxon>Liliopsida</taxon>
        <taxon>Dioscoreales</taxon>
        <taxon>Dioscoreaceae</taxon>
        <taxon>Dioscorea</taxon>
    </lineage>
</organism>
<accession>A0A9D5CZB6</accession>
<dbReference type="PANTHER" id="PTHR35494:SF1">
    <property type="entry name" value="NAD(P)H-QUINONE OXIDOREDUCTASE SUBUNIT S, CHLOROPLASTIC"/>
    <property type="match status" value="1"/>
</dbReference>
<keyword evidence="3" id="KW-1185">Reference proteome</keyword>
<dbReference type="InterPro" id="IPR021659">
    <property type="entry name" value="NdhS"/>
</dbReference>
<protein>
    <submittedName>
        <fullName evidence="2">Uncharacterized protein</fullName>
    </submittedName>
</protein>
<gene>
    <name evidence="2" type="ORF">J5N97_010019</name>
</gene>
<evidence type="ECO:0000313" key="3">
    <source>
        <dbReference type="Proteomes" id="UP001085076"/>
    </source>
</evidence>
<dbReference type="OrthoDB" id="2015351at2759"/>
<dbReference type="AlphaFoldDB" id="A0A9D5CZB6"/>
<proteinExistence type="predicted"/>
<dbReference type="EMBL" id="JAGGNH010000002">
    <property type="protein sequence ID" value="KAJ0981764.1"/>
    <property type="molecule type" value="Genomic_DNA"/>
</dbReference>
<dbReference type="PANTHER" id="PTHR35494">
    <property type="entry name" value="NAD(P)H-QUINONE OXIDOREDUCTASE SUBUNIT S, CHLOROPLASTIC"/>
    <property type="match status" value="1"/>
</dbReference>
<dbReference type="GO" id="GO:0009767">
    <property type="term" value="P:photosynthetic electron transport chain"/>
    <property type="evidence" value="ECO:0007669"/>
    <property type="project" value="InterPro"/>
</dbReference>
<reference evidence="2" key="1">
    <citation type="submission" date="2021-03" db="EMBL/GenBank/DDBJ databases">
        <authorList>
            <person name="Li Z."/>
            <person name="Yang C."/>
        </authorList>
    </citation>
    <scope>NUCLEOTIDE SEQUENCE</scope>
    <source>
        <strain evidence="2">Dzin_1.0</strain>
        <tissue evidence="2">Leaf</tissue>
    </source>
</reference>
<dbReference type="Proteomes" id="UP001085076">
    <property type="component" value="Miscellaneous, Linkage group lg02"/>
</dbReference>
<evidence type="ECO:0000256" key="1">
    <source>
        <dbReference type="SAM" id="MobiDB-lite"/>
    </source>
</evidence>
<name>A0A9D5CZB6_9LILI</name>
<feature type="compositionally biased region" description="Basic and acidic residues" evidence="1">
    <location>
        <begin position="36"/>
        <end position="46"/>
    </location>
</feature>
<sequence>MHPSRSPSTGFTPSGPSSTSLSSWAALQRRGGHPKRAQEAVRRRDSTPSSSISAFQVGEGAFEKELLGLTGGFPGGEKGLKRFIQENPPPQSKDARELGLQFMEGLAELRVSAKMMRLAKLDPEAVERLGEAAEQAWPCELRKQSKEESQQVS</sequence>
<feature type="region of interest" description="Disordered" evidence="1">
    <location>
        <begin position="1"/>
        <end position="56"/>
    </location>
</feature>